<proteinExistence type="inferred from homology"/>
<dbReference type="PANTHER" id="PTHR34218">
    <property type="entry name" value="PEPTIDASE S45 PENICILLIN AMIDASE"/>
    <property type="match status" value="1"/>
</dbReference>
<dbReference type="InterPro" id="IPR023343">
    <property type="entry name" value="Penicillin_amidase_dom1"/>
</dbReference>
<accession>A0ABM7Q717</accession>
<dbReference type="InterPro" id="IPR043147">
    <property type="entry name" value="Penicillin_amidase_A-knob"/>
</dbReference>
<dbReference type="InterPro" id="IPR002692">
    <property type="entry name" value="S45"/>
</dbReference>
<comment type="subunit">
    <text evidence="4">Heterodimer of an alpha subunit and a beta subunit processed from the same precursor.</text>
</comment>
<dbReference type="Proteomes" id="UP000681317">
    <property type="component" value="Chromosome"/>
</dbReference>
<gene>
    <name evidence="5" type="primary">acyII</name>
    <name evidence="5" type="ORF">LYSCAS_21460</name>
</gene>
<evidence type="ECO:0000313" key="5">
    <source>
        <dbReference type="EMBL" id="BCT93122.1"/>
    </source>
</evidence>
<sequence>MRRWILRSALALLALVVLLALTAWLLLRGSLPRLEGDVAVPGLSAPVHVARDARGVVTIEAANELDAMRALGYVHGQERFFEMDLLRRTAAGELAELFGPKAVSRDREHRVHRLRARVRADLDGILGDKRAVVQAYVDGVNAGVGALRVRPWPYLLLRQQPRSWAVEDTPLVGFAMYFDLQDASNARELAMWKLQPHLPPALFALLSHDGSSWDAPLSGASRGDAVLPTADAVSLRKLPMLASNDIPALPQPVEVGSNNFAVDGTRTRDGRAILADDMHLALRAPNIWFRAQLRWRDARVPGGQVDVGGVTLPGMPAVVAGSNRHVAWGFTNGYVDTADWAIVDARKAHRVREAIRVAGAPDVALDIDETTWGPILAHARGKALALRWAAQRPGALRMAFIDMVYARDVEDALQRADRMAIPAQNLLVVDSRDIAWRILGPLPARNASCDASRPTTTCAAWALRTDNAPRIVRPASGRLWTANSRVSDDPRLGNGGYVLGARAHQIRDDLFAHETFDERALLAIQLDDRAVMQARWWKLLRDEAARAGSPALTALAQAASHWEGRASVDSTSYRIVREWRLAVHKRLADGLLAPAQARMGAAFEMPALPQFEGVAWPLVTQRPANLLPRRYATWDALFEEAAREVRGDLASPLAKRTWGEHNTARICHPLARVLTFAKAQLCMPFEPLPGDGGMPRVQSPENGASERMVVAPGREADGILHMPGGQSGHPLSPYWGAGHEDWVHGRATPFLPGPAQHTMTLEPAR</sequence>
<dbReference type="Gene3D" id="1.10.439.10">
    <property type="entry name" value="Penicillin Amidohydrolase, domain 1"/>
    <property type="match status" value="1"/>
</dbReference>
<keyword evidence="3" id="KW-0865">Zymogen</keyword>
<evidence type="ECO:0000256" key="4">
    <source>
        <dbReference type="ARBA" id="ARBA00038735"/>
    </source>
</evidence>
<protein>
    <submittedName>
        <fullName evidence="5">Penicillin acylase</fullName>
    </submittedName>
</protein>
<dbReference type="Gene3D" id="3.60.20.10">
    <property type="entry name" value="Glutamine Phosphoribosylpyrophosphate, subunit 1, domain 1"/>
    <property type="match status" value="1"/>
</dbReference>
<dbReference type="SUPFAM" id="SSF56235">
    <property type="entry name" value="N-terminal nucleophile aminohydrolases (Ntn hydrolases)"/>
    <property type="match status" value="1"/>
</dbReference>
<dbReference type="InterPro" id="IPR014395">
    <property type="entry name" value="Pen/GL7ACA/AHL_acylase"/>
</dbReference>
<dbReference type="CDD" id="cd03747">
    <property type="entry name" value="Ntn_PGA_like"/>
    <property type="match status" value="1"/>
</dbReference>
<dbReference type="InterPro" id="IPR043146">
    <property type="entry name" value="Penicillin_amidase_N_B-knob"/>
</dbReference>
<dbReference type="Gene3D" id="2.30.120.10">
    <property type="match status" value="1"/>
</dbReference>
<organism evidence="5 6">
    <name type="scientific">Noviluteimonas caseinilytica</name>
    <dbReference type="NCBI Taxonomy" id="2675101"/>
    <lineage>
        <taxon>Bacteria</taxon>
        <taxon>Pseudomonadati</taxon>
        <taxon>Pseudomonadota</taxon>
        <taxon>Gammaproteobacteria</taxon>
        <taxon>Lysobacterales</taxon>
        <taxon>Lysobacteraceae</taxon>
        <taxon>Noviluteimonas</taxon>
    </lineage>
</organism>
<name>A0ABM7Q717_9GAMM</name>
<dbReference type="PIRSF" id="PIRSF001227">
    <property type="entry name" value="Pen_acylase"/>
    <property type="match status" value="1"/>
</dbReference>
<comment type="similarity">
    <text evidence="1">Belongs to the peptidase S45 family.</text>
</comment>
<dbReference type="Gene3D" id="1.10.1400.10">
    <property type="match status" value="1"/>
</dbReference>
<dbReference type="InterPro" id="IPR029055">
    <property type="entry name" value="Ntn_hydrolases_N"/>
</dbReference>
<dbReference type="RefSeq" id="WP_213434061.1">
    <property type="nucleotide sequence ID" value="NZ_AP024545.1"/>
</dbReference>
<keyword evidence="6" id="KW-1185">Reference proteome</keyword>
<reference evidence="5 6" key="1">
    <citation type="submission" date="2021-03" db="EMBL/GenBank/DDBJ databases">
        <title>Complete Genome Sequences of Two Lysobacter Strains Isolated from Sea Water (Lysobacter caseinilyticus) and Soil (Lysobacter helvus) in South Korea.</title>
        <authorList>
            <person name="Watanabe Y."/>
            <person name="Arakawa K."/>
        </authorList>
    </citation>
    <scope>NUCLEOTIDE SEQUENCE [LARGE SCALE GENOMIC DNA]</scope>
    <source>
        <strain evidence="5 6">KVB24</strain>
    </source>
</reference>
<evidence type="ECO:0000256" key="3">
    <source>
        <dbReference type="ARBA" id="ARBA00023145"/>
    </source>
</evidence>
<dbReference type="EMBL" id="AP024545">
    <property type="protein sequence ID" value="BCT93122.1"/>
    <property type="molecule type" value="Genomic_DNA"/>
</dbReference>
<evidence type="ECO:0000256" key="2">
    <source>
        <dbReference type="ARBA" id="ARBA00022801"/>
    </source>
</evidence>
<evidence type="ECO:0000313" key="6">
    <source>
        <dbReference type="Proteomes" id="UP000681317"/>
    </source>
</evidence>
<evidence type="ECO:0000256" key="1">
    <source>
        <dbReference type="ARBA" id="ARBA00006586"/>
    </source>
</evidence>
<dbReference type="PANTHER" id="PTHR34218:SF4">
    <property type="entry name" value="ACYL-HOMOSERINE LACTONE ACYLASE QUIP"/>
    <property type="match status" value="1"/>
</dbReference>
<dbReference type="Pfam" id="PF01804">
    <property type="entry name" value="Penicil_amidase"/>
    <property type="match status" value="1"/>
</dbReference>
<keyword evidence="2" id="KW-0378">Hydrolase</keyword>